<dbReference type="InterPro" id="IPR015424">
    <property type="entry name" value="PyrdxlP-dep_Trfase"/>
</dbReference>
<dbReference type="SUPFAM" id="SSF53383">
    <property type="entry name" value="PLP-dependent transferases"/>
    <property type="match status" value="1"/>
</dbReference>
<name>A0ABQ4R4R6_9HYPH</name>
<comment type="caution">
    <text evidence="1">The sequence shown here is derived from an EMBL/GenBank/DDBJ whole genome shotgun (WGS) entry which is preliminary data.</text>
</comment>
<dbReference type="PANTHER" id="PTHR43799:SF1">
    <property type="entry name" value="ASPARTATE AMINOTRANSFERASE"/>
    <property type="match status" value="1"/>
</dbReference>
<dbReference type="Gene3D" id="3.40.640.10">
    <property type="entry name" value="Type I PLP-dependent aspartate aminotransferase-like (Major domain)"/>
    <property type="match status" value="1"/>
</dbReference>
<dbReference type="InterPro" id="IPR024551">
    <property type="entry name" value="AspAT_Ic"/>
</dbReference>
<evidence type="ECO:0000313" key="1">
    <source>
        <dbReference type="EMBL" id="GJD52286.1"/>
    </source>
</evidence>
<reference evidence="1" key="2">
    <citation type="submission" date="2021-08" db="EMBL/GenBank/DDBJ databases">
        <authorList>
            <person name="Tani A."/>
            <person name="Ola A."/>
            <person name="Ogura Y."/>
            <person name="Katsura K."/>
            <person name="Hayashi T."/>
        </authorList>
    </citation>
    <scope>NUCLEOTIDE SEQUENCE</scope>
    <source>
        <strain evidence="1">KCTC 52305</strain>
    </source>
</reference>
<dbReference type="InterPro" id="IPR015422">
    <property type="entry name" value="PyrdxlP-dep_Trfase_small"/>
</dbReference>
<dbReference type="RefSeq" id="WP_128564583.1">
    <property type="nucleotide sequence ID" value="NZ_BPQH01000018.1"/>
</dbReference>
<gene>
    <name evidence="1" type="ORF">OPKNFCMD_5049</name>
</gene>
<reference evidence="1" key="1">
    <citation type="journal article" date="2021" name="Front. Microbiol.">
        <title>Comprehensive Comparative Genomics and Phenotyping of Methylobacterium Species.</title>
        <authorList>
            <person name="Alessa O."/>
            <person name="Ogura Y."/>
            <person name="Fujitani Y."/>
            <person name="Takami H."/>
            <person name="Hayashi T."/>
            <person name="Sahin N."/>
            <person name="Tani A."/>
        </authorList>
    </citation>
    <scope>NUCLEOTIDE SEQUENCE</scope>
    <source>
        <strain evidence="1">KCTC 52305</strain>
    </source>
</reference>
<accession>A0ABQ4R4R6</accession>
<keyword evidence="1" id="KW-0808">Transferase</keyword>
<keyword evidence="2" id="KW-1185">Reference proteome</keyword>
<organism evidence="1 2">
    <name type="scientific">Methylobacterium crusticola</name>
    <dbReference type="NCBI Taxonomy" id="1697972"/>
    <lineage>
        <taxon>Bacteria</taxon>
        <taxon>Pseudomonadati</taxon>
        <taxon>Pseudomonadota</taxon>
        <taxon>Alphaproteobacteria</taxon>
        <taxon>Hyphomicrobiales</taxon>
        <taxon>Methylobacteriaceae</taxon>
        <taxon>Methylobacterium</taxon>
    </lineage>
</organism>
<dbReference type="PANTHER" id="PTHR43799">
    <property type="entry name" value="AMINOTRANSFERASE, PUTATIVE-RELATED"/>
    <property type="match status" value="1"/>
</dbReference>
<proteinExistence type="predicted"/>
<evidence type="ECO:0000313" key="2">
    <source>
        <dbReference type="Proteomes" id="UP001055167"/>
    </source>
</evidence>
<dbReference type="Pfam" id="PF12897">
    <property type="entry name" value="Asp_aminotransf"/>
    <property type="match status" value="1"/>
</dbReference>
<dbReference type="InterPro" id="IPR015421">
    <property type="entry name" value="PyrdxlP-dep_Trfase_major"/>
</dbReference>
<protein>
    <submittedName>
        <fullName evidence="1">Aminotransferase/MSMEI_6121</fullName>
    </submittedName>
</protein>
<dbReference type="Gene3D" id="3.90.1150.10">
    <property type="entry name" value="Aspartate Aminotransferase, domain 1"/>
    <property type="match status" value="1"/>
</dbReference>
<dbReference type="GO" id="GO:0008483">
    <property type="term" value="F:transaminase activity"/>
    <property type="evidence" value="ECO:0007669"/>
    <property type="project" value="UniProtKB-KW"/>
</dbReference>
<dbReference type="EMBL" id="BPQH01000018">
    <property type="protein sequence ID" value="GJD52286.1"/>
    <property type="molecule type" value="Genomic_DNA"/>
</dbReference>
<sequence length="430" mass="45723">MPAPPDPSRDLQARHAELRARYADLQARGLRLDMTRGKPSPEQLDLSEGLLALPGNRDHRAESGEDARNYGGVQGLAEVRALFSGVLGAPPEQIAVGNNSSLALMHDCIAYALLKGVPGGAAPWSREEIRFICPVPGYDRHFALCETYGIGMLSVPMTPRGPDMDAVEDLARDPAVRGMWAVPQYANPGGETYDDETVARLAGMATGAPDFRLFWDNAYALHHLTDRRPALRNILEACAAAGRPDRPLVFASTSKVTLAGAGLAFLAASPANLRWYLACAGKRSIGPDKLNQLRHARFLRDAGGLERLMEGHRRLLAPKFRAVTDALARALAGTGAARWSEPAGGYFVLLEVPDGCASRVVELAAGCGLALTPAGATHPYGRDPRDRTLRLAPSYPSLGEVEAAAEVIALCTLLAAAENRQAGGSGQVSG</sequence>
<keyword evidence="1" id="KW-0032">Aminotransferase</keyword>
<dbReference type="Proteomes" id="UP001055167">
    <property type="component" value="Unassembled WGS sequence"/>
</dbReference>